<gene>
    <name evidence="2" type="ORF">B0H16DRAFT_1711793</name>
</gene>
<evidence type="ECO:0000256" key="1">
    <source>
        <dbReference type="SAM" id="MobiDB-lite"/>
    </source>
</evidence>
<feature type="compositionally biased region" description="Basic and acidic residues" evidence="1">
    <location>
        <begin position="95"/>
        <end position="104"/>
    </location>
</feature>
<accession>A0AAD7NWN6</accession>
<feature type="region of interest" description="Disordered" evidence="1">
    <location>
        <begin position="95"/>
        <end position="115"/>
    </location>
</feature>
<evidence type="ECO:0000313" key="2">
    <source>
        <dbReference type="EMBL" id="KAJ7778272.1"/>
    </source>
</evidence>
<keyword evidence="3" id="KW-1185">Reference proteome</keyword>
<organism evidence="2 3">
    <name type="scientific">Mycena metata</name>
    <dbReference type="NCBI Taxonomy" id="1033252"/>
    <lineage>
        <taxon>Eukaryota</taxon>
        <taxon>Fungi</taxon>
        <taxon>Dikarya</taxon>
        <taxon>Basidiomycota</taxon>
        <taxon>Agaricomycotina</taxon>
        <taxon>Agaricomycetes</taxon>
        <taxon>Agaricomycetidae</taxon>
        <taxon>Agaricales</taxon>
        <taxon>Marasmiineae</taxon>
        <taxon>Mycenaceae</taxon>
        <taxon>Mycena</taxon>
    </lineage>
</organism>
<protein>
    <submittedName>
        <fullName evidence="2">Uncharacterized protein</fullName>
    </submittedName>
</protein>
<name>A0AAD7NWN6_9AGAR</name>
<evidence type="ECO:0000313" key="3">
    <source>
        <dbReference type="Proteomes" id="UP001215598"/>
    </source>
</evidence>
<proteinExistence type="predicted"/>
<dbReference type="Proteomes" id="UP001215598">
    <property type="component" value="Unassembled WGS sequence"/>
</dbReference>
<reference evidence="2" key="1">
    <citation type="submission" date="2023-03" db="EMBL/GenBank/DDBJ databases">
        <title>Massive genome expansion in bonnet fungi (Mycena s.s.) driven by repeated elements and novel gene families across ecological guilds.</title>
        <authorList>
            <consortium name="Lawrence Berkeley National Laboratory"/>
            <person name="Harder C.B."/>
            <person name="Miyauchi S."/>
            <person name="Viragh M."/>
            <person name="Kuo A."/>
            <person name="Thoen E."/>
            <person name="Andreopoulos B."/>
            <person name="Lu D."/>
            <person name="Skrede I."/>
            <person name="Drula E."/>
            <person name="Henrissat B."/>
            <person name="Morin E."/>
            <person name="Kohler A."/>
            <person name="Barry K."/>
            <person name="LaButti K."/>
            <person name="Morin E."/>
            <person name="Salamov A."/>
            <person name="Lipzen A."/>
            <person name="Mereny Z."/>
            <person name="Hegedus B."/>
            <person name="Baldrian P."/>
            <person name="Stursova M."/>
            <person name="Weitz H."/>
            <person name="Taylor A."/>
            <person name="Grigoriev I.V."/>
            <person name="Nagy L.G."/>
            <person name="Martin F."/>
            <person name="Kauserud H."/>
        </authorList>
    </citation>
    <scope>NUCLEOTIDE SEQUENCE</scope>
    <source>
        <strain evidence="2">CBHHK182m</strain>
    </source>
</reference>
<dbReference type="AlphaFoldDB" id="A0AAD7NWN6"/>
<dbReference type="EMBL" id="JARKIB010000007">
    <property type="protein sequence ID" value="KAJ7778272.1"/>
    <property type="molecule type" value="Genomic_DNA"/>
</dbReference>
<sequence>MSAAGIPLPLPQNIGNIPAPQLRLSEKNARNLRFKDFNKTSIAATRAYERAASSTVVLVLRMSATLSELSTKLVGAVGPLPTSVTYFTAKDRMATAKEGTEPRRRPSVTLPLSSSSANPTQWRHLHHKQFLWQLSLDHVTPAASVSAVSLPHLLEHTLFAQTTLVYNDLSKFIHHRPSVTGLGNCFPFGAAHASSNTGQICNALMDIWQAEIGTDGRPFKYEDDALVTRVPNANGLFSSLIPTPSHISPSSHTLFHYRFDRDSIVALIDSIETPWHPAKSGLHFLNTSIFLGFGNLCRVGFLSPKRSV</sequence>
<comment type="caution">
    <text evidence="2">The sequence shown here is derived from an EMBL/GenBank/DDBJ whole genome shotgun (WGS) entry which is preliminary data.</text>
</comment>